<dbReference type="RefSeq" id="WP_095372054.1">
    <property type="nucleotide sequence ID" value="NZ_CP022983.1"/>
</dbReference>
<dbReference type="Gene3D" id="3.30.450.40">
    <property type="match status" value="1"/>
</dbReference>
<evidence type="ECO:0000259" key="1">
    <source>
        <dbReference type="Pfam" id="PF13556"/>
    </source>
</evidence>
<name>A0A248TJU0_9BACI</name>
<feature type="domain" description="PucR C-terminal helix-turn-helix" evidence="1">
    <location>
        <begin position="351"/>
        <end position="409"/>
    </location>
</feature>
<dbReference type="Proteomes" id="UP000215137">
    <property type="component" value="Chromosome"/>
</dbReference>
<evidence type="ECO:0000313" key="3">
    <source>
        <dbReference type="Proteomes" id="UP000215137"/>
    </source>
</evidence>
<organism evidence="2 3">
    <name type="scientific">Cytobacillus kochii</name>
    <dbReference type="NCBI Taxonomy" id="859143"/>
    <lineage>
        <taxon>Bacteria</taxon>
        <taxon>Bacillati</taxon>
        <taxon>Bacillota</taxon>
        <taxon>Bacilli</taxon>
        <taxon>Bacillales</taxon>
        <taxon>Bacillaceae</taxon>
        <taxon>Cytobacillus</taxon>
    </lineage>
</organism>
<dbReference type="KEGG" id="bko:CKF48_14930"/>
<gene>
    <name evidence="2" type="ORF">CKF48_14930</name>
</gene>
<proteinExistence type="predicted"/>
<dbReference type="Gene3D" id="1.10.10.2840">
    <property type="entry name" value="PucR C-terminal helix-turn-helix domain"/>
    <property type="match status" value="1"/>
</dbReference>
<reference evidence="2 3" key="1">
    <citation type="submission" date="2017-08" db="EMBL/GenBank/DDBJ databases">
        <title>Complete Genome Sequence of Bacillus kochii Oregon-R-modENCODE STRAIN BDGP4, isolated from Drosophila melanogaster gut.</title>
        <authorList>
            <person name="Wan K.H."/>
            <person name="Yu C."/>
            <person name="Park S."/>
            <person name="Hammonds A.S."/>
            <person name="Booth B.W."/>
            <person name="Celniker S.E."/>
        </authorList>
    </citation>
    <scope>NUCLEOTIDE SEQUENCE [LARGE SCALE GENOMIC DNA]</scope>
    <source>
        <strain evidence="2 3">BDGP4</strain>
    </source>
</reference>
<sequence length="419" mass="49344">MGRENQYGKDPFKRSFDNLETFVDKIRDVLECPVTIEDANHRLLAYSTHDDQTDQARIATIISRKVPEKVINSLWKADAIPQLLRSAEPLKIPEIKEIGLGNRVAISIRHQEEVLGYIWVVERDKSLTAEDMYLLKLAAQSARIELLKLYRQKKKREESYQDFFWQLLTGRYPKHAEVIDKLDDFHIKPSLHSAVIIFRFIDDIDMQTEQSMIYLISTSQKIHMTFYATMGNDFILLASPPSTQANETDLSEFVQFVINQMYVRFEIDHIISGSSSLKLTYDHVEDRYSECLEVLRLKSQYPKEMQEIYTYHQLGVFKYLDAILDIRSRDAYEHPVIQRLIDYDHAHRTELLMTLEAFILNDSNVNDAAKVLHVHVNTLNYRLKRITELTHVNFKSTHEKFSLYLELQIRKYIEKKHRL</sequence>
<dbReference type="InterPro" id="IPR029016">
    <property type="entry name" value="GAF-like_dom_sf"/>
</dbReference>
<dbReference type="Pfam" id="PF13556">
    <property type="entry name" value="HTH_30"/>
    <property type="match status" value="1"/>
</dbReference>
<evidence type="ECO:0000313" key="2">
    <source>
        <dbReference type="EMBL" id="ASV68484.1"/>
    </source>
</evidence>
<dbReference type="InterPro" id="IPR051448">
    <property type="entry name" value="CdaR-like_regulators"/>
</dbReference>
<accession>A0A248TJU0</accession>
<dbReference type="InterPro" id="IPR042070">
    <property type="entry name" value="PucR_C-HTH_sf"/>
</dbReference>
<dbReference type="PANTHER" id="PTHR33744">
    <property type="entry name" value="CARBOHYDRATE DIACID REGULATOR"/>
    <property type="match status" value="1"/>
</dbReference>
<protein>
    <submittedName>
        <fullName evidence="2">PucR family transcriptional regulator</fullName>
    </submittedName>
</protein>
<dbReference type="EMBL" id="CP022983">
    <property type="protein sequence ID" value="ASV68484.1"/>
    <property type="molecule type" value="Genomic_DNA"/>
</dbReference>
<dbReference type="InterPro" id="IPR025736">
    <property type="entry name" value="PucR_C-HTH_dom"/>
</dbReference>
<dbReference type="AlphaFoldDB" id="A0A248TJU0"/>
<dbReference type="OrthoDB" id="9792148at2"/>
<keyword evidence="3" id="KW-1185">Reference proteome</keyword>
<dbReference type="PANTHER" id="PTHR33744:SF1">
    <property type="entry name" value="DNA-BINDING TRANSCRIPTIONAL ACTIVATOR ADER"/>
    <property type="match status" value="1"/>
</dbReference>